<dbReference type="AlphaFoldDB" id="A0A0N9I4C9"/>
<dbReference type="STRING" id="860235.AOZ06_23015"/>
<accession>A0A0N9I4C9</accession>
<dbReference type="PANTHER" id="PTHR36222:SF1">
    <property type="entry name" value="SERINE PROTEASE INHIBITOR RV3364C"/>
    <property type="match status" value="1"/>
</dbReference>
<sequence>MTDPAHNKLGWMLDNAMQMPETKHAILLSADGLLMAHSTSISRDDAERHAAAMSGLQALARGTAEFCGETAAGWQQTISEFPGGYVFLVAAGTGAYLAVSASERVDMEAVSFRLQELVQRLGKELTSPPRQDAGSPA</sequence>
<dbReference type="OrthoDB" id="4568655at2"/>
<proteinExistence type="predicted"/>
<dbReference type="Pfam" id="PF03259">
    <property type="entry name" value="Robl_LC7"/>
    <property type="match status" value="1"/>
</dbReference>
<evidence type="ECO:0000313" key="2">
    <source>
        <dbReference type="EMBL" id="ALG09398.1"/>
    </source>
</evidence>
<dbReference type="SMART" id="SM00960">
    <property type="entry name" value="Robl_LC7"/>
    <property type="match status" value="1"/>
</dbReference>
<dbReference type="RefSeq" id="WP_054291302.1">
    <property type="nucleotide sequence ID" value="NZ_CP012752.1"/>
</dbReference>
<dbReference type="SUPFAM" id="SSF103196">
    <property type="entry name" value="Roadblock/LC7 domain"/>
    <property type="match status" value="1"/>
</dbReference>
<dbReference type="InterPro" id="IPR053141">
    <property type="entry name" value="Mycobact_SerProt_Inhib_Rv3364c"/>
</dbReference>
<dbReference type="PANTHER" id="PTHR36222">
    <property type="entry name" value="SERINE PROTEASE INHIBITOR RV3364C"/>
    <property type="match status" value="1"/>
</dbReference>
<gene>
    <name evidence="2" type="ORF">AOZ06_23015</name>
</gene>
<feature type="domain" description="Roadblock/LAMTOR2" evidence="1">
    <location>
        <begin position="10"/>
        <end position="101"/>
    </location>
</feature>
<dbReference type="KEGG" id="kphy:AOZ06_23015"/>
<dbReference type="Proteomes" id="UP000063699">
    <property type="component" value="Chromosome"/>
</dbReference>
<dbReference type="Gene3D" id="3.30.450.30">
    <property type="entry name" value="Dynein light chain 2a, cytoplasmic"/>
    <property type="match status" value="1"/>
</dbReference>
<dbReference type="InterPro" id="IPR004942">
    <property type="entry name" value="Roadblock/LAMTOR2_dom"/>
</dbReference>
<name>A0A0N9I4C9_9PSEU</name>
<keyword evidence="3" id="KW-1185">Reference proteome</keyword>
<organism evidence="2 3">
    <name type="scientific">Kibdelosporangium phytohabitans</name>
    <dbReference type="NCBI Taxonomy" id="860235"/>
    <lineage>
        <taxon>Bacteria</taxon>
        <taxon>Bacillati</taxon>
        <taxon>Actinomycetota</taxon>
        <taxon>Actinomycetes</taxon>
        <taxon>Pseudonocardiales</taxon>
        <taxon>Pseudonocardiaceae</taxon>
        <taxon>Kibdelosporangium</taxon>
    </lineage>
</organism>
<evidence type="ECO:0000313" key="3">
    <source>
        <dbReference type="Proteomes" id="UP000063699"/>
    </source>
</evidence>
<evidence type="ECO:0000259" key="1">
    <source>
        <dbReference type="SMART" id="SM00960"/>
    </source>
</evidence>
<protein>
    <submittedName>
        <fullName evidence="2">Dynein regulation protein LC7</fullName>
    </submittedName>
</protein>
<dbReference type="EMBL" id="CP012752">
    <property type="protein sequence ID" value="ALG09398.1"/>
    <property type="molecule type" value="Genomic_DNA"/>
</dbReference>
<reference evidence="2 3" key="1">
    <citation type="submission" date="2015-07" db="EMBL/GenBank/DDBJ databases">
        <title>Genome sequencing of Kibdelosporangium phytohabitans.</title>
        <authorList>
            <person name="Qin S."/>
            <person name="Xing K."/>
        </authorList>
    </citation>
    <scope>NUCLEOTIDE SEQUENCE [LARGE SCALE GENOMIC DNA]</scope>
    <source>
        <strain evidence="2 3">KLBMP1111</strain>
    </source>
</reference>